<name>A0AAV1V2J7_9STRA</name>
<evidence type="ECO:0000256" key="1">
    <source>
        <dbReference type="SAM" id="MobiDB-lite"/>
    </source>
</evidence>
<evidence type="ECO:0000313" key="3">
    <source>
        <dbReference type="Proteomes" id="UP001162060"/>
    </source>
</evidence>
<reference evidence="2" key="1">
    <citation type="submission" date="2024-01" db="EMBL/GenBank/DDBJ databases">
        <authorList>
            <person name="Webb A."/>
        </authorList>
    </citation>
    <scope>NUCLEOTIDE SEQUENCE</scope>
    <source>
        <strain evidence="2">Pm1</strain>
    </source>
</reference>
<dbReference type="EMBL" id="CAKLBY020000258">
    <property type="protein sequence ID" value="CAK7940482.1"/>
    <property type="molecule type" value="Genomic_DNA"/>
</dbReference>
<dbReference type="AlphaFoldDB" id="A0AAV1V2J7"/>
<organism evidence="2 3">
    <name type="scientific">Peronospora matthiolae</name>
    <dbReference type="NCBI Taxonomy" id="2874970"/>
    <lineage>
        <taxon>Eukaryota</taxon>
        <taxon>Sar</taxon>
        <taxon>Stramenopiles</taxon>
        <taxon>Oomycota</taxon>
        <taxon>Peronosporomycetes</taxon>
        <taxon>Peronosporales</taxon>
        <taxon>Peronosporaceae</taxon>
        <taxon>Peronospora</taxon>
    </lineage>
</organism>
<feature type="region of interest" description="Disordered" evidence="1">
    <location>
        <begin position="89"/>
        <end position="124"/>
    </location>
</feature>
<dbReference type="Proteomes" id="UP001162060">
    <property type="component" value="Unassembled WGS sequence"/>
</dbReference>
<accession>A0AAV1V2J7</accession>
<gene>
    <name evidence="2" type="ORF">PM001_LOCUS25632</name>
</gene>
<evidence type="ECO:0000313" key="2">
    <source>
        <dbReference type="EMBL" id="CAK7940482.1"/>
    </source>
</evidence>
<feature type="compositionally biased region" description="Polar residues" evidence="1">
    <location>
        <begin position="107"/>
        <end position="124"/>
    </location>
</feature>
<protein>
    <submittedName>
        <fullName evidence="2">Uncharacterized protein</fullName>
    </submittedName>
</protein>
<proteinExistence type="predicted"/>
<sequence>MTSVSCHAGHPEHCITEWQRRGFSYALLCTERRDLVPLTIQLAPLQRWRQPAPYCAQQRISSADTSGSLGKAATRLFYGALHRRNLSRCQEEPAPTNHSAVGPAGKQSLSRNRIQTSSRALLGG</sequence>
<comment type="caution">
    <text evidence="2">The sequence shown here is derived from an EMBL/GenBank/DDBJ whole genome shotgun (WGS) entry which is preliminary data.</text>
</comment>